<evidence type="ECO:0000313" key="20">
    <source>
        <dbReference type="Proteomes" id="UP001174909"/>
    </source>
</evidence>
<dbReference type="GO" id="GO:0046872">
    <property type="term" value="F:metal ion binding"/>
    <property type="evidence" value="ECO:0007669"/>
    <property type="project" value="UniProtKB-KW"/>
</dbReference>
<dbReference type="Pfam" id="PF00076">
    <property type="entry name" value="RRM_1"/>
    <property type="match status" value="1"/>
</dbReference>
<evidence type="ECO:0000256" key="9">
    <source>
        <dbReference type="ARBA" id="ARBA00065586"/>
    </source>
</evidence>
<dbReference type="CDD" id="cd12647">
    <property type="entry name" value="RRM_UHM_SPF45"/>
    <property type="match status" value="1"/>
</dbReference>
<dbReference type="FunFam" id="3.30.70.330:FF:000079">
    <property type="entry name" value="Putative splicing factor 45"/>
    <property type="match status" value="1"/>
</dbReference>
<dbReference type="SMART" id="SM00443">
    <property type="entry name" value="G_patch"/>
    <property type="match status" value="1"/>
</dbReference>
<dbReference type="SUPFAM" id="SSF54928">
    <property type="entry name" value="RNA-binding domain, RBD"/>
    <property type="match status" value="1"/>
</dbReference>
<dbReference type="InterPro" id="IPR034653">
    <property type="entry name" value="SPF45_RRM"/>
</dbReference>
<evidence type="ECO:0000256" key="4">
    <source>
        <dbReference type="ARBA" id="ARBA00022723"/>
    </source>
</evidence>
<keyword evidence="7" id="KW-0508">mRNA splicing</keyword>
<dbReference type="InterPro" id="IPR035979">
    <property type="entry name" value="RBD_domain_sf"/>
</dbReference>
<dbReference type="PROSITE" id="PS50255">
    <property type="entry name" value="CYTOCHROME_B5_2"/>
    <property type="match status" value="1"/>
</dbReference>
<dbReference type="InterPro" id="IPR000467">
    <property type="entry name" value="G_patch_dom"/>
</dbReference>
<comment type="caution">
    <text evidence="19">The sequence shown here is derived from an EMBL/GenBank/DDBJ whole genome shotgun (WGS) entry which is preliminary data.</text>
</comment>
<evidence type="ECO:0000256" key="14">
    <source>
        <dbReference type="SAM" id="MobiDB-lite"/>
    </source>
</evidence>
<dbReference type="PROSITE" id="PS50102">
    <property type="entry name" value="RRM"/>
    <property type="match status" value="1"/>
</dbReference>
<feature type="compositionally biased region" description="Basic and acidic residues" evidence="14">
    <location>
        <begin position="406"/>
        <end position="432"/>
    </location>
</feature>
<protein>
    <recommendedName>
        <fullName evidence="10">Splicing factor 45</fullName>
    </recommendedName>
    <alternativeName>
        <fullName evidence="12">45 kDa-splicing factor</fullName>
    </alternativeName>
    <alternativeName>
        <fullName evidence="11">RNA-binding motif protein 17</fullName>
    </alternativeName>
</protein>
<comment type="subcellular location">
    <subcellularLocation>
        <location evidence="1">Nucleus</location>
    </subcellularLocation>
</comment>
<evidence type="ECO:0000256" key="3">
    <source>
        <dbReference type="ARBA" id="ARBA00022664"/>
    </source>
</evidence>
<dbReference type="Pfam" id="PF01585">
    <property type="entry name" value="G-patch"/>
    <property type="match status" value="1"/>
</dbReference>
<dbReference type="GO" id="GO:0020037">
    <property type="term" value="F:heme binding"/>
    <property type="evidence" value="ECO:0007669"/>
    <property type="project" value="InterPro"/>
</dbReference>
<evidence type="ECO:0000256" key="7">
    <source>
        <dbReference type="ARBA" id="ARBA00023187"/>
    </source>
</evidence>
<dbReference type="PANTHER" id="PTHR13288">
    <property type="entry name" value="SPLICING FACTOR 45 SPF45"/>
    <property type="match status" value="1"/>
</dbReference>
<dbReference type="GO" id="GO:0045292">
    <property type="term" value="P:mRNA cis splicing, via spliceosome"/>
    <property type="evidence" value="ECO:0007669"/>
    <property type="project" value="InterPro"/>
</dbReference>
<evidence type="ECO:0000256" key="12">
    <source>
        <dbReference type="ARBA" id="ARBA00079492"/>
    </source>
</evidence>
<keyword evidence="15" id="KW-0472">Membrane</keyword>
<evidence type="ECO:0000256" key="10">
    <source>
        <dbReference type="ARBA" id="ARBA00074919"/>
    </source>
</evidence>
<keyword evidence="4" id="KW-0479">Metal-binding</keyword>
<keyword evidence="15" id="KW-0812">Transmembrane</keyword>
<dbReference type="InterPro" id="IPR003954">
    <property type="entry name" value="RRM_euk-type"/>
</dbReference>
<comment type="subunit">
    <text evidence="9">Binds SXL. Associates with the spliceosome. Interacts with SF3B1, SF1 and U2AF2.</text>
</comment>
<dbReference type="AlphaFoldDB" id="A0AA35QUW5"/>
<feature type="domain" description="RRM" evidence="16">
    <location>
        <begin position="583"/>
        <end position="668"/>
    </location>
</feature>
<dbReference type="GO" id="GO:0003723">
    <property type="term" value="F:RNA binding"/>
    <property type="evidence" value="ECO:0007669"/>
    <property type="project" value="UniProtKB-UniRule"/>
</dbReference>
<dbReference type="InterPro" id="IPR001199">
    <property type="entry name" value="Cyt_B5-like_heme/steroid-bd"/>
</dbReference>
<feature type="transmembrane region" description="Helical" evidence="15">
    <location>
        <begin position="130"/>
        <end position="153"/>
    </location>
</feature>
<dbReference type="PANTHER" id="PTHR13288:SF8">
    <property type="entry name" value="SPLICING FACTOR 45"/>
    <property type="match status" value="1"/>
</dbReference>
<keyword evidence="2" id="KW-0349">Heme</keyword>
<evidence type="ECO:0000256" key="6">
    <source>
        <dbReference type="ARBA" id="ARBA00023004"/>
    </source>
</evidence>
<feature type="region of interest" description="Disordered" evidence="14">
    <location>
        <begin position="406"/>
        <end position="488"/>
    </location>
</feature>
<dbReference type="Gene3D" id="3.30.70.330">
    <property type="match status" value="1"/>
</dbReference>
<evidence type="ECO:0000256" key="15">
    <source>
        <dbReference type="SAM" id="Phobius"/>
    </source>
</evidence>
<feature type="region of interest" description="Disordered" evidence="14">
    <location>
        <begin position="327"/>
        <end position="356"/>
    </location>
</feature>
<evidence type="ECO:0000256" key="2">
    <source>
        <dbReference type="ARBA" id="ARBA00022617"/>
    </source>
</evidence>
<dbReference type="Gene3D" id="3.10.120.10">
    <property type="entry name" value="Cytochrome b5-like heme/steroid binding domain"/>
    <property type="match status" value="1"/>
</dbReference>
<feature type="domain" description="Cytochrome b5 heme-binding" evidence="18">
    <location>
        <begin position="2"/>
        <end position="81"/>
    </location>
</feature>
<feature type="compositionally biased region" description="Basic and acidic residues" evidence="14">
    <location>
        <begin position="477"/>
        <end position="488"/>
    </location>
</feature>
<dbReference type="InterPro" id="IPR040052">
    <property type="entry name" value="RBM17"/>
</dbReference>
<keyword evidence="20" id="KW-1185">Reference proteome</keyword>
<organism evidence="19 20">
    <name type="scientific">Geodia barretti</name>
    <name type="common">Barrett's horny sponge</name>
    <dbReference type="NCBI Taxonomy" id="519541"/>
    <lineage>
        <taxon>Eukaryota</taxon>
        <taxon>Metazoa</taxon>
        <taxon>Porifera</taxon>
        <taxon>Demospongiae</taxon>
        <taxon>Heteroscleromorpha</taxon>
        <taxon>Tetractinellida</taxon>
        <taxon>Astrophorina</taxon>
        <taxon>Geodiidae</taxon>
        <taxon>Geodia</taxon>
    </lineage>
</organism>
<dbReference type="SMART" id="SM01117">
    <property type="entry name" value="Cyt-b5"/>
    <property type="match status" value="1"/>
</dbReference>
<evidence type="ECO:0000259" key="16">
    <source>
        <dbReference type="PROSITE" id="PS50102"/>
    </source>
</evidence>
<keyword evidence="15" id="KW-1133">Transmembrane helix</keyword>
<evidence type="ECO:0000259" key="18">
    <source>
        <dbReference type="PROSITE" id="PS50255"/>
    </source>
</evidence>
<sequence>MAKVISCEEVSKHNSLQDAWVVVDGRVCDVTGFVHAHPGGLDVLEGHLGKDVSHLIRSPNLHRHSRSAYKILDQCCIGVLQGVEGETQDIIDWSQPVLSQVAKLGEHYKYWVHAPVHCQLRLFHSDLMELCSMCPWWLVPLLWIPFSVFMMWLATTHTTCMLPWTPIPQPLSWTRVISLLPFGFLIWTLIEYFLHRFIFHMEPWYSAGFSLQFHFIMHGQHHKVPFDHRRLVFPPLPASIVMLLIYMACAQLQVPPLAELRALFAGGVLGYVTYEMVHYYLHHGSPPPGSYLASLKSYHVAHHYVNPDRAGGGWSMSLKLMVTQMQRNKKAMKATQQRGPKVQPSREVSNPSSGQQSLLAKTVVVTKIPAEPTGPTELWEDDLAGKIQNEYDPMVPNNYEMIMKQKKAEERGRDSERRRRSDHRSDHHIERRSTRRRSRGSSSGSDSDSEERSRRRVRRKDTAAIPPPSSLSFDSNKPPDKNEERDVVHSALEELSKKKAEKTGPFARPKIAAVASNIMSKYGWKEGQGLGRQSQGMSTALAVEKTSKRGGKIINVAAEREQQLAEEKKRAHSLTDVMRKPTRVVLLKNMVGPGEVDEDLQPETIEECSKYGEVASCLVYEIPHGVDEKEAVRIFVQFTRLESAIKAVVDLNGRFFGGRTVCATFFSEERFKNFDLGPDASEPLAP</sequence>
<dbReference type="InterPro" id="IPR036400">
    <property type="entry name" value="Cyt_B5-like_heme/steroid_sf"/>
</dbReference>
<feature type="transmembrane region" description="Helical" evidence="15">
    <location>
        <begin position="231"/>
        <end position="248"/>
    </location>
</feature>
<evidence type="ECO:0000256" key="1">
    <source>
        <dbReference type="ARBA" id="ARBA00004123"/>
    </source>
</evidence>
<dbReference type="Proteomes" id="UP001174909">
    <property type="component" value="Unassembled WGS sequence"/>
</dbReference>
<evidence type="ECO:0000256" key="13">
    <source>
        <dbReference type="PROSITE-ProRule" id="PRU00176"/>
    </source>
</evidence>
<keyword evidence="6" id="KW-0408">Iron</keyword>
<keyword evidence="5 13" id="KW-0694">RNA-binding</keyword>
<keyword evidence="8" id="KW-0539">Nucleus</keyword>
<proteinExistence type="predicted"/>
<evidence type="ECO:0000256" key="8">
    <source>
        <dbReference type="ARBA" id="ARBA00023242"/>
    </source>
</evidence>
<gene>
    <name evidence="19" type="ORF">GBAR_LOCUS788</name>
</gene>
<feature type="compositionally biased region" description="Polar residues" evidence="14">
    <location>
        <begin position="346"/>
        <end position="356"/>
    </location>
</feature>
<evidence type="ECO:0000313" key="19">
    <source>
        <dbReference type="EMBL" id="CAI7991620.1"/>
    </source>
</evidence>
<accession>A0AA35QUW5</accession>
<dbReference type="SMART" id="SM00361">
    <property type="entry name" value="RRM_1"/>
    <property type="match status" value="1"/>
</dbReference>
<dbReference type="Pfam" id="PF00173">
    <property type="entry name" value="Cyt-b5"/>
    <property type="match status" value="1"/>
</dbReference>
<dbReference type="PROSITE" id="PS00191">
    <property type="entry name" value="CYTOCHROME_B5_1"/>
    <property type="match status" value="1"/>
</dbReference>
<feature type="transmembrane region" description="Helical" evidence="15">
    <location>
        <begin position="173"/>
        <end position="194"/>
    </location>
</feature>
<reference evidence="19" key="1">
    <citation type="submission" date="2023-03" db="EMBL/GenBank/DDBJ databases">
        <authorList>
            <person name="Steffen K."/>
            <person name="Cardenas P."/>
        </authorList>
    </citation>
    <scope>NUCLEOTIDE SEQUENCE</scope>
</reference>
<dbReference type="GO" id="GO:0071011">
    <property type="term" value="C:precatalytic spliceosome"/>
    <property type="evidence" value="ECO:0007669"/>
    <property type="project" value="TreeGrafter"/>
</dbReference>
<name>A0AA35QUW5_GEOBA</name>
<feature type="domain" description="G-patch" evidence="17">
    <location>
        <begin position="511"/>
        <end position="551"/>
    </location>
</feature>
<dbReference type="InterPro" id="IPR018506">
    <property type="entry name" value="Cyt_B5_heme-BS"/>
</dbReference>
<dbReference type="InterPro" id="IPR012677">
    <property type="entry name" value="Nucleotide-bd_a/b_plait_sf"/>
</dbReference>
<evidence type="ECO:0000259" key="17">
    <source>
        <dbReference type="PROSITE" id="PS50174"/>
    </source>
</evidence>
<dbReference type="PROSITE" id="PS50174">
    <property type="entry name" value="G_PATCH"/>
    <property type="match status" value="1"/>
</dbReference>
<dbReference type="InterPro" id="IPR000504">
    <property type="entry name" value="RRM_dom"/>
</dbReference>
<evidence type="ECO:0000256" key="5">
    <source>
        <dbReference type="ARBA" id="ARBA00022884"/>
    </source>
</evidence>
<keyword evidence="3" id="KW-0507">mRNA processing</keyword>
<dbReference type="SUPFAM" id="SSF55856">
    <property type="entry name" value="Cytochrome b5-like heme/steroid binding domain"/>
    <property type="match status" value="1"/>
</dbReference>
<dbReference type="EMBL" id="CASHTH010000125">
    <property type="protein sequence ID" value="CAI7991620.1"/>
    <property type="molecule type" value="Genomic_DNA"/>
</dbReference>
<dbReference type="GO" id="GO:0000380">
    <property type="term" value="P:alternative mRNA splicing, via spliceosome"/>
    <property type="evidence" value="ECO:0007669"/>
    <property type="project" value="TreeGrafter"/>
</dbReference>
<evidence type="ECO:0000256" key="11">
    <source>
        <dbReference type="ARBA" id="ARBA00075691"/>
    </source>
</evidence>